<feature type="domain" description="Peptidase M3A/M3B catalytic" evidence="16">
    <location>
        <begin position="294"/>
        <end position="781"/>
    </location>
</feature>
<keyword evidence="7 15" id="KW-0479">Metal-binding</keyword>
<evidence type="ECO:0000256" key="4">
    <source>
        <dbReference type="ARBA" id="ARBA00012441"/>
    </source>
</evidence>
<evidence type="ECO:0000256" key="10">
    <source>
        <dbReference type="ARBA" id="ARBA00022946"/>
    </source>
</evidence>
<name>A0AAD9SUQ5_9HELO</name>
<dbReference type="EC" id="3.4.24.59" evidence="4"/>
<dbReference type="InterPro" id="IPR001567">
    <property type="entry name" value="Pept_M3A_M3B_dom"/>
</dbReference>
<comment type="subcellular location">
    <subcellularLocation>
        <location evidence="2">Mitochondrion matrix</location>
    </subcellularLocation>
</comment>
<dbReference type="PANTHER" id="PTHR11804">
    <property type="entry name" value="PROTEASE M3 THIMET OLIGOPEPTIDASE-RELATED"/>
    <property type="match status" value="1"/>
</dbReference>
<evidence type="ECO:0000259" key="16">
    <source>
        <dbReference type="Pfam" id="PF01432"/>
    </source>
</evidence>
<dbReference type="Pfam" id="PF01432">
    <property type="entry name" value="Peptidase_M3"/>
    <property type="match status" value="1"/>
</dbReference>
<keyword evidence="10" id="KW-0809">Transit peptide</keyword>
<keyword evidence="8 15" id="KW-0378">Hydrolase</keyword>
<evidence type="ECO:0000256" key="3">
    <source>
        <dbReference type="ARBA" id="ARBA00006040"/>
    </source>
</evidence>
<comment type="similarity">
    <text evidence="3 15">Belongs to the peptidase M3 family.</text>
</comment>
<comment type="catalytic activity">
    <reaction evidence="1">
        <text>Release of an N-terminal octapeptide as second stage of processing of some proteins imported into the mitochondrion.</text>
        <dbReference type="EC" id="3.4.24.59"/>
    </reaction>
</comment>
<dbReference type="GO" id="GO:0004222">
    <property type="term" value="F:metalloendopeptidase activity"/>
    <property type="evidence" value="ECO:0007669"/>
    <property type="project" value="UniProtKB-EC"/>
</dbReference>
<evidence type="ECO:0000256" key="12">
    <source>
        <dbReference type="ARBA" id="ARBA00023128"/>
    </source>
</evidence>
<dbReference type="GO" id="GO:0046872">
    <property type="term" value="F:metal ion binding"/>
    <property type="evidence" value="ECO:0007669"/>
    <property type="project" value="UniProtKB-UniRule"/>
</dbReference>
<keyword evidence="9 15" id="KW-0862">Zinc</keyword>
<reference evidence="17" key="1">
    <citation type="submission" date="2023-06" db="EMBL/GenBank/DDBJ databases">
        <title>Draft genome of Marssonina rosae.</title>
        <authorList>
            <person name="Cheng Q."/>
        </authorList>
    </citation>
    <scope>NUCLEOTIDE SEQUENCE</scope>
    <source>
        <strain evidence="17">R4</strain>
    </source>
</reference>
<organism evidence="17 18">
    <name type="scientific">Diplocarpon rosae</name>
    <dbReference type="NCBI Taxonomy" id="946125"/>
    <lineage>
        <taxon>Eukaryota</taxon>
        <taxon>Fungi</taxon>
        <taxon>Dikarya</taxon>
        <taxon>Ascomycota</taxon>
        <taxon>Pezizomycotina</taxon>
        <taxon>Leotiomycetes</taxon>
        <taxon>Helotiales</taxon>
        <taxon>Drepanopezizaceae</taxon>
        <taxon>Diplocarpon</taxon>
    </lineage>
</organism>
<evidence type="ECO:0000256" key="13">
    <source>
        <dbReference type="ARBA" id="ARBA00025208"/>
    </source>
</evidence>
<keyword evidence="6 15" id="KW-0645">Protease</keyword>
<dbReference type="InterPro" id="IPR045090">
    <property type="entry name" value="Pept_M3A_M3B"/>
</dbReference>
<comment type="cofactor">
    <cofactor evidence="15">
        <name>Zn(2+)</name>
        <dbReference type="ChEBI" id="CHEBI:29105"/>
    </cofactor>
    <text evidence="15">Binds 1 zinc ion.</text>
</comment>
<evidence type="ECO:0000256" key="11">
    <source>
        <dbReference type="ARBA" id="ARBA00023049"/>
    </source>
</evidence>
<dbReference type="InterPro" id="IPR024077">
    <property type="entry name" value="Neurolysin/TOP_dom2"/>
</dbReference>
<dbReference type="SUPFAM" id="SSF55486">
    <property type="entry name" value="Metalloproteases ('zincins'), catalytic domain"/>
    <property type="match status" value="1"/>
</dbReference>
<evidence type="ECO:0000256" key="1">
    <source>
        <dbReference type="ARBA" id="ARBA00000436"/>
    </source>
</evidence>
<dbReference type="GO" id="GO:0005759">
    <property type="term" value="C:mitochondrial matrix"/>
    <property type="evidence" value="ECO:0007669"/>
    <property type="project" value="UniProtKB-SubCell"/>
</dbReference>
<dbReference type="GO" id="GO:0006627">
    <property type="term" value="P:protein processing involved in protein targeting to mitochondrion"/>
    <property type="evidence" value="ECO:0007669"/>
    <property type="project" value="TreeGrafter"/>
</dbReference>
<dbReference type="Gene3D" id="3.40.390.10">
    <property type="entry name" value="Collagenase (Catalytic Domain)"/>
    <property type="match status" value="1"/>
</dbReference>
<evidence type="ECO:0000256" key="14">
    <source>
        <dbReference type="ARBA" id="ARBA00032470"/>
    </source>
</evidence>
<dbReference type="Gene3D" id="1.10.1370.10">
    <property type="entry name" value="Neurolysin, domain 3"/>
    <property type="match status" value="1"/>
</dbReference>
<keyword evidence="18" id="KW-1185">Reference proteome</keyword>
<dbReference type="CDD" id="cd06457">
    <property type="entry name" value="M3A_MIP"/>
    <property type="match status" value="1"/>
</dbReference>
<comment type="caution">
    <text evidence="17">The sequence shown here is derived from an EMBL/GenBank/DDBJ whole genome shotgun (WGS) entry which is preliminary data.</text>
</comment>
<evidence type="ECO:0000256" key="9">
    <source>
        <dbReference type="ARBA" id="ARBA00022833"/>
    </source>
</evidence>
<evidence type="ECO:0000256" key="2">
    <source>
        <dbReference type="ARBA" id="ARBA00004305"/>
    </source>
</evidence>
<evidence type="ECO:0000313" key="17">
    <source>
        <dbReference type="EMBL" id="KAK2624070.1"/>
    </source>
</evidence>
<evidence type="ECO:0000256" key="5">
    <source>
        <dbReference type="ARBA" id="ARBA00018046"/>
    </source>
</evidence>
<gene>
    <name evidence="17" type="ORF">QTJ16_006704</name>
</gene>
<evidence type="ECO:0000256" key="6">
    <source>
        <dbReference type="ARBA" id="ARBA00022670"/>
    </source>
</evidence>
<evidence type="ECO:0000256" key="8">
    <source>
        <dbReference type="ARBA" id="ARBA00022801"/>
    </source>
</evidence>
<keyword evidence="11 15" id="KW-0482">Metalloprotease</keyword>
<dbReference type="Proteomes" id="UP001285354">
    <property type="component" value="Unassembled WGS sequence"/>
</dbReference>
<dbReference type="PANTHER" id="PTHR11804:SF79">
    <property type="entry name" value="MITOCHONDRIAL INTERMEDIATE PEPTIDASE"/>
    <property type="match status" value="1"/>
</dbReference>
<sequence length="799" mass="89325">MLKTTLPRSWVCSRCMRRQSPASIRLHHAQAVSPAPLDDPVVLGLKASAAQIAIKTAAPASRQDDQILGKIFDSPGFWGQFSQSSRSGGHVGLFQNRYLTTPEGFRVFAYVSLQKAQGVVASILAASTPDEYAYMVKNLERLSDLLCRVIDLADFVKATHPDSETNQAATKAYSMMYEYMNVLNTTTGLAHQLDIAMKHHGDTWSEEEKLVAAILKRDFAKSAIDLPQVEKEKFVSLSQEIVEVDFVEHMEPEEKWLSFKSSKLYGMDPILVKRFTKWGIVTLPTMGEPASAALHSVQDEDVRKKLFIASRTASKSTLRRLHTLLTKRAELARLSKFESYAHMSLEDKMAKTPEAVNGFLEELSKDNKPRVQSCMIDLLAAKQSHRYSSRPHLEPWDKEFYMAQLLASVPSRLKTSDFLSSYFSVGRVMQGISRLFTRLYGIKLVPRENLAGETWNPDVRTLDVVSEADGRVAVLYCDLFARSGKSPNPAHFTIRCSRQIRDKEIEEAAATANPIFSSAEESANDGMAIARACDGTVMQLPIIALICNFATSLSSSKIPSLLSFNEVTTLFHEMGHAIHSILGRTKFQEVSGTRCATDFAELPSIIMEHFAADPSVLALFATHYETDQPLPYEMVAEKLALDQKFEGVDTENQLILSLLDQVCHSSAPLDPSFNSSEAYHNLQRTHGVMPEDPAGTSWEGFFGHLYGYGGSYYSYLFDRVLAERIWQKVFLAGHDGASLDRLNGERFKDEVLKWGGARDPWRCLAGVLRDERVECGGKEAMQIVGSWGVEKRRKTRESR</sequence>
<proteinExistence type="inferred from homology"/>
<comment type="function">
    <text evidence="13">Cleaves proteins, imported into the mitochondrion, to their mature size. While most mitochondrial precursor proteins are processed to the mature form in one step by mitochondrial processing peptidase (MPP), the sequential cleavage by MIP of an octapeptide after initial processing by MPP is a required step for a subgroup of nuclear-encoded precursor proteins destined for the matrix or the inner membrane.</text>
</comment>
<dbReference type="GO" id="GO:0006518">
    <property type="term" value="P:peptide metabolic process"/>
    <property type="evidence" value="ECO:0007669"/>
    <property type="project" value="TreeGrafter"/>
</dbReference>
<dbReference type="AlphaFoldDB" id="A0AAD9SUQ5"/>
<dbReference type="EMBL" id="JAUBYV010000011">
    <property type="protein sequence ID" value="KAK2624070.1"/>
    <property type="molecule type" value="Genomic_DNA"/>
</dbReference>
<evidence type="ECO:0000256" key="7">
    <source>
        <dbReference type="ARBA" id="ARBA00022723"/>
    </source>
</evidence>
<accession>A0AAD9SUQ5</accession>
<evidence type="ECO:0000256" key="15">
    <source>
        <dbReference type="RuleBase" id="RU003435"/>
    </source>
</evidence>
<protein>
    <recommendedName>
        <fullName evidence="5">Mitochondrial intermediate peptidase</fullName>
        <ecNumber evidence="4">3.4.24.59</ecNumber>
    </recommendedName>
    <alternativeName>
        <fullName evidence="14">Octapeptidyl aminopeptidase</fullName>
    </alternativeName>
</protein>
<dbReference type="InterPro" id="IPR024079">
    <property type="entry name" value="MetalloPept_cat_dom_sf"/>
</dbReference>
<dbReference type="InterPro" id="IPR033851">
    <property type="entry name" value="M3A_MIP"/>
</dbReference>
<evidence type="ECO:0000313" key="18">
    <source>
        <dbReference type="Proteomes" id="UP001285354"/>
    </source>
</evidence>
<keyword evidence="12" id="KW-0496">Mitochondrion</keyword>